<dbReference type="PANTHER" id="PTHR39335">
    <property type="entry name" value="BLL4220 PROTEIN"/>
    <property type="match status" value="1"/>
</dbReference>
<keyword evidence="2" id="KW-0449">Lipoprotein</keyword>
<dbReference type="EMBL" id="JACBZA010000001">
    <property type="protein sequence ID" value="NYH86341.1"/>
    <property type="molecule type" value="Genomic_DNA"/>
</dbReference>
<proteinExistence type="predicted"/>
<feature type="region of interest" description="Disordered" evidence="1">
    <location>
        <begin position="1"/>
        <end position="38"/>
    </location>
</feature>
<accession>A0ABX2SDT7</accession>
<dbReference type="PANTHER" id="PTHR39335:SF1">
    <property type="entry name" value="BLL4220 PROTEIN"/>
    <property type="match status" value="1"/>
</dbReference>
<reference evidence="2 3" key="1">
    <citation type="submission" date="2020-07" db="EMBL/GenBank/DDBJ databases">
        <title>Sequencing the genomes of 1000 actinobacteria strains.</title>
        <authorList>
            <person name="Klenk H.-P."/>
        </authorList>
    </citation>
    <scope>NUCLEOTIDE SEQUENCE [LARGE SCALE GENOMIC DNA]</scope>
    <source>
        <strain evidence="2 3">DSM 45117</strain>
    </source>
</reference>
<gene>
    <name evidence="2" type="ORF">FHR37_005192</name>
</gene>
<evidence type="ECO:0000313" key="2">
    <source>
        <dbReference type="EMBL" id="NYH86341.1"/>
    </source>
</evidence>
<name>A0ABX2SDT7_9ACTN</name>
<protein>
    <submittedName>
        <fullName evidence="2">Lipoprotein with Yx(FWY)xxD motif</fullName>
    </submittedName>
</protein>
<feature type="compositionally biased region" description="Polar residues" evidence="1">
    <location>
        <begin position="1"/>
        <end position="12"/>
    </location>
</feature>
<sequence length="158" mass="16480">MSSGFPVPTSSGEGPRPSYSPTVGPTRLGSRTLPGGGRVLTDSRGLTVYATDSVPASQVVSRCKGVCTNIWRPLVVGSASVRSKVAGVPGETFGTLPLPGGLHQLTTNGRRVYTFVVDKLPGQTRGQHFLTGTTTGDVYTWSVIVLPSTAPATIPLER</sequence>
<evidence type="ECO:0000313" key="3">
    <source>
        <dbReference type="Proteomes" id="UP000533017"/>
    </source>
</evidence>
<organism evidence="2 3">
    <name type="scientific">Actinopolymorpha cephalotaxi</name>
    <dbReference type="NCBI Taxonomy" id="504797"/>
    <lineage>
        <taxon>Bacteria</taxon>
        <taxon>Bacillati</taxon>
        <taxon>Actinomycetota</taxon>
        <taxon>Actinomycetes</taxon>
        <taxon>Propionibacteriales</taxon>
        <taxon>Actinopolymorphaceae</taxon>
        <taxon>Actinopolymorpha</taxon>
    </lineage>
</organism>
<keyword evidence="3" id="KW-1185">Reference proteome</keyword>
<dbReference type="RefSeq" id="WP_139239252.1">
    <property type="nucleotide sequence ID" value="NZ_FOOI01000027.1"/>
</dbReference>
<dbReference type="Proteomes" id="UP000533017">
    <property type="component" value="Unassembled WGS sequence"/>
</dbReference>
<comment type="caution">
    <text evidence="2">The sequence shown here is derived from an EMBL/GenBank/DDBJ whole genome shotgun (WGS) entry which is preliminary data.</text>
</comment>
<evidence type="ECO:0000256" key="1">
    <source>
        <dbReference type="SAM" id="MobiDB-lite"/>
    </source>
</evidence>